<proteinExistence type="predicted"/>
<accession>A0A7I4XWF3</accession>
<dbReference type="GO" id="GO:0005634">
    <property type="term" value="C:nucleus"/>
    <property type="evidence" value="ECO:0007669"/>
    <property type="project" value="TreeGrafter"/>
</dbReference>
<dbReference type="GO" id="GO:0000981">
    <property type="term" value="F:DNA-binding transcription factor activity, RNA polymerase II-specific"/>
    <property type="evidence" value="ECO:0007669"/>
    <property type="project" value="TreeGrafter"/>
</dbReference>
<dbReference type="InterPro" id="IPR036236">
    <property type="entry name" value="Znf_C2H2_sf"/>
</dbReference>
<evidence type="ECO:0000256" key="1">
    <source>
        <dbReference type="ARBA" id="ARBA00022723"/>
    </source>
</evidence>
<dbReference type="AlphaFoldDB" id="A0A7I4XWF3"/>
<evidence type="ECO:0000256" key="5">
    <source>
        <dbReference type="PROSITE-ProRule" id="PRU00042"/>
    </source>
</evidence>
<dbReference type="Proteomes" id="UP000025227">
    <property type="component" value="Unplaced"/>
</dbReference>
<keyword evidence="2" id="KW-0677">Repeat</keyword>
<feature type="domain" description="C2H2-type" evidence="7">
    <location>
        <begin position="245"/>
        <end position="273"/>
    </location>
</feature>
<evidence type="ECO:0000256" key="4">
    <source>
        <dbReference type="ARBA" id="ARBA00022833"/>
    </source>
</evidence>
<organism evidence="8 9">
    <name type="scientific">Haemonchus contortus</name>
    <name type="common">Barber pole worm</name>
    <dbReference type="NCBI Taxonomy" id="6289"/>
    <lineage>
        <taxon>Eukaryota</taxon>
        <taxon>Metazoa</taxon>
        <taxon>Ecdysozoa</taxon>
        <taxon>Nematoda</taxon>
        <taxon>Chromadorea</taxon>
        <taxon>Rhabditida</taxon>
        <taxon>Rhabditina</taxon>
        <taxon>Rhabditomorpha</taxon>
        <taxon>Strongyloidea</taxon>
        <taxon>Trichostrongylidae</taxon>
        <taxon>Haemonchus</taxon>
    </lineage>
</organism>
<reference evidence="9" key="1">
    <citation type="submission" date="2020-12" db="UniProtKB">
        <authorList>
            <consortium name="WormBaseParasite"/>
        </authorList>
    </citation>
    <scope>IDENTIFICATION</scope>
    <source>
        <strain evidence="9">MHco3</strain>
    </source>
</reference>
<sequence length="463" mass="52973">MDFADLMPISGSTPPIAISDPNGIQELCTDGTYNLTELGHCAESLDQNSINVVPYADIFEGLDYERPSTSQRSGISHADHSYRNAEDEDQDIQKFYYMTEDSFEDVIAKLEEEIRKEEEEAKEKVAATDEIIKEMEKDAKNFIHVRELIKKRDKHNKVAAEVKEEKNRIIEMKRQLAIANKNTAMFCCFVCSKVFLDEEQMRQHVSEQHLASKKQYKYKCPSCYRVFIKQQHLRNHSFTHQNTGVTCSICKRSFREAVSLKIHMSKVHSQTEDGVKIEKTIACKCGQKFGIIEELKRHKYYCGAKEQIAERRRQAREELDAMSSVTSMSSPPRSIISSSSGAASALSIGSASGRPVKDKSCPFCFLVCASMQSRRRHIERKHPEKLSDPKVDEYDYVKVLSPALPYACNICSKTFASHASLTTHKKRIHENVNVHECTVCGRSYPLPSELRKHMRRVHEKNFE</sequence>
<dbReference type="WBParaSite" id="HCON_00020950-00001">
    <property type="protein sequence ID" value="HCON_00020950-00001"/>
    <property type="gene ID" value="HCON_00020950"/>
</dbReference>
<keyword evidence="8" id="KW-1185">Reference proteome</keyword>
<protein>
    <submittedName>
        <fullName evidence="9">Zinc finger domain containing protein</fullName>
    </submittedName>
</protein>
<dbReference type="InterPro" id="IPR013087">
    <property type="entry name" value="Znf_C2H2_type"/>
</dbReference>
<evidence type="ECO:0000256" key="6">
    <source>
        <dbReference type="SAM" id="Coils"/>
    </source>
</evidence>
<dbReference type="Pfam" id="PF00096">
    <property type="entry name" value="zf-C2H2"/>
    <property type="match status" value="2"/>
</dbReference>
<keyword evidence="4" id="KW-0862">Zinc</keyword>
<dbReference type="GO" id="GO:0000977">
    <property type="term" value="F:RNA polymerase II transcription regulatory region sequence-specific DNA binding"/>
    <property type="evidence" value="ECO:0007669"/>
    <property type="project" value="TreeGrafter"/>
</dbReference>
<feature type="domain" description="C2H2-type" evidence="7">
    <location>
        <begin position="218"/>
        <end position="240"/>
    </location>
</feature>
<feature type="domain" description="C2H2-type" evidence="7">
    <location>
        <begin position="186"/>
        <end position="214"/>
    </location>
</feature>
<dbReference type="GO" id="GO:0008270">
    <property type="term" value="F:zinc ion binding"/>
    <property type="evidence" value="ECO:0007669"/>
    <property type="project" value="UniProtKB-KW"/>
</dbReference>
<dbReference type="PANTHER" id="PTHR24379">
    <property type="entry name" value="KRAB AND ZINC FINGER DOMAIN-CONTAINING"/>
    <property type="match status" value="1"/>
</dbReference>
<feature type="coiled-coil region" evidence="6">
    <location>
        <begin position="100"/>
        <end position="182"/>
    </location>
</feature>
<feature type="domain" description="C2H2-type" evidence="7">
    <location>
        <begin position="435"/>
        <end position="463"/>
    </location>
</feature>
<evidence type="ECO:0000256" key="3">
    <source>
        <dbReference type="ARBA" id="ARBA00022771"/>
    </source>
</evidence>
<feature type="domain" description="C2H2-type" evidence="7">
    <location>
        <begin position="406"/>
        <end position="434"/>
    </location>
</feature>
<keyword evidence="3 5" id="KW-0863">Zinc-finger</keyword>
<evidence type="ECO:0000313" key="8">
    <source>
        <dbReference type="Proteomes" id="UP000025227"/>
    </source>
</evidence>
<dbReference type="OrthoDB" id="5800876at2759"/>
<dbReference type="PANTHER" id="PTHR24379:SF127">
    <property type="entry name" value="BLOODY FINGERS-RELATED"/>
    <property type="match status" value="1"/>
</dbReference>
<dbReference type="PROSITE" id="PS00028">
    <property type="entry name" value="ZINC_FINGER_C2H2_1"/>
    <property type="match status" value="5"/>
</dbReference>
<dbReference type="SMART" id="SM00355">
    <property type="entry name" value="ZnF_C2H2"/>
    <property type="match status" value="6"/>
</dbReference>
<dbReference type="PROSITE" id="PS50157">
    <property type="entry name" value="ZINC_FINGER_C2H2_2"/>
    <property type="match status" value="5"/>
</dbReference>
<evidence type="ECO:0000256" key="2">
    <source>
        <dbReference type="ARBA" id="ARBA00022737"/>
    </source>
</evidence>
<dbReference type="OMA" id="SYRDKSC"/>
<name>A0A7I4XWF3_HAECO</name>
<dbReference type="Pfam" id="PF13912">
    <property type="entry name" value="zf-C2H2_6"/>
    <property type="match status" value="2"/>
</dbReference>
<keyword evidence="1" id="KW-0479">Metal-binding</keyword>
<evidence type="ECO:0000259" key="7">
    <source>
        <dbReference type="PROSITE" id="PS50157"/>
    </source>
</evidence>
<keyword evidence="6" id="KW-0175">Coiled coil</keyword>
<dbReference type="SUPFAM" id="SSF57667">
    <property type="entry name" value="beta-beta-alpha zinc fingers"/>
    <property type="match status" value="2"/>
</dbReference>
<dbReference type="Gene3D" id="3.30.160.60">
    <property type="entry name" value="Classic Zinc Finger"/>
    <property type="match status" value="4"/>
</dbReference>
<evidence type="ECO:0000313" key="9">
    <source>
        <dbReference type="WBParaSite" id="HCON_00020950-00001"/>
    </source>
</evidence>